<gene>
    <name evidence="3" type="ORF">C8F04DRAFT_713265</name>
</gene>
<dbReference type="InterPro" id="IPR056632">
    <property type="entry name" value="DUF7730"/>
</dbReference>
<evidence type="ECO:0000256" key="1">
    <source>
        <dbReference type="SAM" id="SignalP"/>
    </source>
</evidence>
<organism evidence="3 4">
    <name type="scientific">Mycena alexandri</name>
    <dbReference type="NCBI Taxonomy" id="1745969"/>
    <lineage>
        <taxon>Eukaryota</taxon>
        <taxon>Fungi</taxon>
        <taxon>Dikarya</taxon>
        <taxon>Basidiomycota</taxon>
        <taxon>Agaricomycotina</taxon>
        <taxon>Agaricomycetes</taxon>
        <taxon>Agaricomycetidae</taxon>
        <taxon>Agaricales</taxon>
        <taxon>Marasmiineae</taxon>
        <taxon>Mycenaceae</taxon>
        <taxon>Mycena</taxon>
    </lineage>
</organism>
<sequence>MSFSDFSWTARICLCFLMLFCPCLLCCPIGPRKDRPLPPRKRVQIRRRRLIAQPHSLLMKLPLELRERIYEHALGGRVVELQRVASWHNGRIWFLGSTCHEFVDDSHGRPPVLRDADPLPTALLRACRQIYFEALPVLQHCTTFRLESPELTSVLDASLGSHYLSEIRSIYLCPSYTRHAPPSSNIASHGPWEGVFAVLHRMRLDCLVFEFDFVQLEGTELDPKTNVLDGAWGRGVLGMRHLRWFDVVFRNGDPPEHPMYRAELVQRVRKALHCQGIES</sequence>
<dbReference type="PANTHER" id="PTHR38790">
    <property type="entry name" value="2EXR DOMAIN-CONTAINING PROTEIN-RELATED"/>
    <property type="match status" value="1"/>
</dbReference>
<name>A0AAD6SS19_9AGAR</name>
<protein>
    <recommendedName>
        <fullName evidence="2">DUF7730 domain-containing protein</fullName>
    </recommendedName>
</protein>
<dbReference type="Proteomes" id="UP001218188">
    <property type="component" value="Unassembled WGS sequence"/>
</dbReference>
<evidence type="ECO:0000259" key="2">
    <source>
        <dbReference type="Pfam" id="PF24864"/>
    </source>
</evidence>
<feature type="signal peptide" evidence="1">
    <location>
        <begin position="1"/>
        <end position="26"/>
    </location>
</feature>
<dbReference type="Pfam" id="PF24864">
    <property type="entry name" value="DUF7730"/>
    <property type="match status" value="1"/>
</dbReference>
<feature type="domain" description="DUF7730" evidence="2">
    <location>
        <begin position="52"/>
        <end position="205"/>
    </location>
</feature>
<dbReference type="AlphaFoldDB" id="A0AAD6SS19"/>
<evidence type="ECO:0000313" key="4">
    <source>
        <dbReference type="Proteomes" id="UP001218188"/>
    </source>
</evidence>
<keyword evidence="4" id="KW-1185">Reference proteome</keyword>
<feature type="chain" id="PRO_5041911135" description="DUF7730 domain-containing protein" evidence="1">
    <location>
        <begin position="27"/>
        <end position="279"/>
    </location>
</feature>
<evidence type="ECO:0000313" key="3">
    <source>
        <dbReference type="EMBL" id="KAJ7030762.1"/>
    </source>
</evidence>
<dbReference type="EMBL" id="JARJCM010000087">
    <property type="protein sequence ID" value="KAJ7030762.1"/>
    <property type="molecule type" value="Genomic_DNA"/>
</dbReference>
<keyword evidence="1" id="KW-0732">Signal</keyword>
<proteinExistence type="predicted"/>
<reference evidence="3" key="1">
    <citation type="submission" date="2023-03" db="EMBL/GenBank/DDBJ databases">
        <title>Massive genome expansion in bonnet fungi (Mycena s.s.) driven by repeated elements and novel gene families across ecological guilds.</title>
        <authorList>
            <consortium name="Lawrence Berkeley National Laboratory"/>
            <person name="Harder C.B."/>
            <person name="Miyauchi S."/>
            <person name="Viragh M."/>
            <person name="Kuo A."/>
            <person name="Thoen E."/>
            <person name="Andreopoulos B."/>
            <person name="Lu D."/>
            <person name="Skrede I."/>
            <person name="Drula E."/>
            <person name="Henrissat B."/>
            <person name="Morin E."/>
            <person name="Kohler A."/>
            <person name="Barry K."/>
            <person name="LaButti K."/>
            <person name="Morin E."/>
            <person name="Salamov A."/>
            <person name="Lipzen A."/>
            <person name="Mereny Z."/>
            <person name="Hegedus B."/>
            <person name="Baldrian P."/>
            <person name="Stursova M."/>
            <person name="Weitz H."/>
            <person name="Taylor A."/>
            <person name="Grigoriev I.V."/>
            <person name="Nagy L.G."/>
            <person name="Martin F."/>
            <person name="Kauserud H."/>
        </authorList>
    </citation>
    <scope>NUCLEOTIDE SEQUENCE</scope>
    <source>
        <strain evidence="3">CBHHK200</strain>
    </source>
</reference>
<comment type="caution">
    <text evidence="3">The sequence shown here is derived from an EMBL/GenBank/DDBJ whole genome shotgun (WGS) entry which is preliminary data.</text>
</comment>
<accession>A0AAD6SS19</accession>